<dbReference type="Proteomes" id="UP001165122">
    <property type="component" value="Unassembled WGS sequence"/>
</dbReference>
<feature type="region of interest" description="Disordered" evidence="1">
    <location>
        <begin position="343"/>
        <end position="387"/>
    </location>
</feature>
<protein>
    <submittedName>
        <fullName evidence="2">Uncharacterized protein</fullName>
    </submittedName>
</protein>
<name>A0A9W7F732_9STRA</name>
<evidence type="ECO:0000313" key="3">
    <source>
        <dbReference type="Proteomes" id="UP001165122"/>
    </source>
</evidence>
<feature type="compositionally biased region" description="Acidic residues" evidence="1">
    <location>
        <begin position="343"/>
        <end position="377"/>
    </location>
</feature>
<evidence type="ECO:0000313" key="2">
    <source>
        <dbReference type="EMBL" id="GMI05800.1"/>
    </source>
</evidence>
<sequence>MWSTSTSTCIDSAVDCGPSGPTNAATCDDCGNTQTSCQGECSFNTLDNTCRPEFSNDVRTASVHLTYTVPSDVTEPAWWFQRIQPVSTSSATYFCGVGNSYGYGGIQQVDGDSRSSPPNGKVIFSIWDGGCDQDVDPDCDPNTLAATLICGTGVTCTDFGGEGTGRKSYFSTDQVPVVGQEYFMAVHAEPASNDRVKMTGYFYSQGTSWKLLSKIDTNRSGKDWYLSGLYSFVEQWTEGNTLEPRDSMYGPSWISGEGGEWKQVIKAQYDYGTPENHEHVNGYYNVEGNNVGIATGGDIEPVATQFQVFEYNEEGEMPEALADFSGRVECLVAGTTAEEIDECFEGEVEGGEEGGEEGGDEGGGEEEGEEEEGDNFEEDHNSAASKVKSTLTFTGGLLLSLLNL</sequence>
<keyword evidence="3" id="KW-1185">Reference proteome</keyword>
<dbReference type="EMBL" id="BRXW01000091">
    <property type="protein sequence ID" value="GMI05800.1"/>
    <property type="molecule type" value="Genomic_DNA"/>
</dbReference>
<dbReference type="AlphaFoldDB" id="A0A9W7F732"/>
<dbReference type="Pfam" id="PF11958">
    <property type="entry name" value="DUF3472"/>
    <property type="match status" value="1"/>
</dbReference>
<organism evidence="2 3">
    <name type="scientific">Triparma laevis f. longispina</name>
    <dbReference type="NCBI Taxonomy" id="1714387"/>
    <lineage>
        <taxon>Eukaryota</taxon>
        <taxon>Sar</taxon>
        <taxon>Stramenopiles</taxon>
        <taxon>Ochrophyta</taxon>
        <taxon>Bolidophyceae</taxon>
        <taxon>Parmales</taxon>
        <taxon>Triparmaceae</taxon>
        <taxon>Triparma</taxon>
    </lineage>
</organism>
<evidence type="ECO:0000256" key="1">
    <source>
        <dbReference type="SAM" id="MobiDB-lite"/>
    </source>
</evidence>
<reference evidence="3" key="1">
    <citation type="journal article" date="2023" name="Commun. Biol.">
        <title>Genome analysis of Parmales, the sister group of diatoms, reveals the evolutionary specialization of diatoms from phago-mixotrophs to photoautotrophs.</title>
        <authorList>
            <person name="Ban H."/>
            <person name="Sato S."/>
            <person name="Yoshikawa S."/>
            <person name="Yamada K."/>
            <person name="Nakamura Y."/>
            <person name="Ichinomiya M."/>
            <person name="Sato N."/>
            <person name="Blanc-Mathieu R."/>
            <person name="Endo H."/>
            <person name="Kuwata A."/>
            <person name="Ogata H."/>
        </authorList>
    </citation>
    <scope>NUCLEOTIDE SEQUENCE [LARGE SCALE GENOMIC DNA]</scope>
    <source>
        <strain evidence="3">NIES 3700</strain>
    </source>
</reference>
<proteinExistence type="predicted"/>
<accession>A0A9W7F732</accession>
<gene>
    <name evidence="2" type="ORF">TrLO_g348</name>
</gene>
<dbReference type="InterPro" id="IPR021862">
    <property type="entry name" value="DUF3472"/>
</dbReference>
<dbReference type="OrthoDB" id="194931at2759"/>
<comment type="caution">
    <text evidence="2">The sequence shown here is derived from an EMBL/GenBank/DDBJ whole genome shotgun (WGS) entry which is preliminary data.</text>
</comment>